<dbReference type="InterPro" id="IPR001849">
    <property type="entry name" value="PH_domain"/>
</dbReference>
<dbReference type="GO" id="GO:0030424">
    <property type="term" value="C:axon"/>
    <property type="evidence" value="ECO:0007669"/>
    <property type="project" value="TreeGrafter"/>
</dbReference>
<dbReference type="SMART" id="SM00233">
    <property type="entry name" value="PH"/>
    <property type="match status" value="1"/>
</dbReference>
<feature type="compositionally biased region" description="Polar residues" evidence="1">
    <location>
        <begin position="391"/>
        <end position="400"/>
    </location>
</feature>
<dbReference type="GO" id="GO:0005085">
    <property type="term" value="F:guanyl-nucleotide exchange factor activity"/>
    <property type="evidence" value="ECO:0007669"/>
    <property type="project" value="InterPro"/>
</dbReference>
<organism evidence="4 5">
    <name type="scientific">Cotesia typhae</name>
    <dbReference type="NCBI Taxonomy" id="2053667"/>
    <lineage>
        <taxon>Eukaryota</taxon>
        <taxon>Metazoa</taxon>
        <taxon>Ecdysozoa</taxon>
        <taxon>Arthropoda</taxon>
        <taxon>Hexapoda</taxon>
        <taxon>Insecta</taxon>
        <taxon>Pterygota</taxon>
        <taxon>Neoptera</taxon>
        <taxon>Endopterygota</taxon>
        <taxon>Hymenoptera</taxon>
        <taxon>Apocrita</taxon>
        <taxon>Ichneumonoidea</taxon>
        <taxon>Braconidae</taxon>
        <taxon>Microgastrinae</taxon>
        <taxon>Cotesia</taxon>
    </lineage>
</organism>
<evidence type="ECO:0000313" key="5">
    <source>
        <dbReference type="Proteomes" id="UP000729913"/>
    </source>
</evidence>
<dbReference type="InterPro" id="IPR040181">
    <property type="entry name" value="PKHG5/7"/>
</dbReference>
<gene>
    <name evidence="4" type="ORF">G9C98_000480</name>
</gene>
<feature type="domain" description="PH" evidence="2">
    <location>
        <begin position="996"/>
        <end position="1107"/>
    </location>
</feature>
<dbReference type="EMBL" id="JAAOIC020000032">
    <property type="protein sequence ID" value="KAG8039751.1"/>
    <property type="molecule type" value="Genomic_DNA"/>
</dbReference>
<feature type="region of interest" description="Disordered" evidence="1">
    <location>
        <begin position="1"/>
        <end position="70"/>
    </location>
</feature>
<dbReference type="SMART" id="SM00325">
    <property type="entry name" value="RhoGEF"/>
    <property type="match status" value="1"/>
</dbReference>
<sequence>MTLKKEGEKKKTTKKINKPKKSKVCPTIDETKNGTGDKNDTCTHSPESSADQNPPDAGERAGNSKLDRKPSLRRKLGAFIRGSADLPSVINRGFQPIRRSFSFNKDLHRVYENTHPQEYGRTRNAQWYNSLCSLAEVDSKDEAGQVAIKKNTFDDDFQKRQTVTRRRPKTSEQFTYGRHSDYYDSAIDLSKPPFEACSLPVLTHLTKEKDDVEVESMQACRRESNRGWNGWGILRSSARNSLLRLNTFSSTTGFQESSDYSQALKRVEKPEKSLCENGPKQRRSVLRSLVRKLSSGGGRTKASRAENSRANGSTVSVSGSSGSSGGRGSLSRRASRDASPTSSFSAVFRSDANSAVAPHSGLGQPVTPPYACQDWRRLVGSIRRKVRRKTPTNSPNTIESHQNDTKHHDDFLKATMRIFLVVSPPMARVQVRSRSLSQLDMLDTGEHGNMSGGTTTQHQLTASHQHRYQNPPVPPLLFSPNPTTDTNPRFLVPSLTSTDTCTSNRTRHKLSRSQVSSSEYFSVSFEVNDDTNSLEREEFLPASKGTYLAEILGTACDRRGIDPARVDVFLDAFSTPLPIHTTETSCLGGRHLRVTAKDEKVTSSRTASQKSNQNVSLRKAGGSYRGRGGRFFSISTEDSSMDSEMIPGGMLTTGKNTSGSSTVSSGAAGLKASKQRWSGFFTNTKGTKMELLVEQLNSYTKYGVPQLIYSLEEDWRDIVESWDCLTEKQQQQQTALWELAQTELAYIKTLKVVADLFMACLCSLQASNILTEVDRTKLFSNIPDIYTANRYFWSEHVLRMVNATRTTGNPLDSGHLLQGFEIFEQTFAPYTRYCSEQSKCQQYCRDRLNDNELFTAYLVASICIIFTSHKYKYMFWCETQKDCNRLRLLDILVKPMQRLTKYSLLLKAVLKNTEDEEQRSELTLMIKYVDNFVASVNAALRRSEETARLASAATRLDCYDVVETRDEELEKLVKLYCNLDITSALMPGCPKDSLRTLLREGDFKLRDSATSKTEVHAFLMTDMLLLCKTSTKKTSSSGSSGGAAGNLKVIRQPYVVDRLRIHELKESSSFGLVYLNEYGVATAAFILSASEPKLAKSWIESLRKSQQQFAIMKIPPLGEIPPTAIVSRQASTYLGDGDFELEDNEMLPRTPRGSSRASRVSSLAHSHSGSIEMEGVSPGGSSFLPSYNQSRNVSVDTNEPPHGSSISSEEGGELGITHNHRPLQIRRSLLSKSPTPNTLSVQVPAYSCLGQSLPNLTLATSPQTSTVSPTPPNSLLIVPQITKSKDTLLSPGHRGISYPPPSPPRGALRRAFAIPQSRNPPLIKTRHVNASVAVPVQSTVSFDTEAIEERRRRLESAQRTPSFNSGSVKEEKRSEENR</sequence>
<protein>
    <recommendedName>
        <fullName evidence="6">Pleckstrin homology domain-containing family G member 5</fullName>
    </recommendedName>
</protein>
<dbReference type="Pfam" id="PF00621">
    <property type="entry name" value="RhoGEF"/>
    <property type="match status" value="1"/>
</dbReference>
<evidence type="ECO:0008006" key="6">
    <source>
        <dbReference type="Google" id="ProtNLM"/>
    </source>
</evidence>
<dbReference type="InterPro" id="IPR000219">
    <property type="entry name" value="DH_dom"/>
</dbReference>
<feature type="compositionally biased region" description="Polar residues" evidence="1">
    <location>
        <begin position="1357"/>
        <end position="1367"/>
    </location>
</feature>
<dbReference type="GO" id="GO:0043542">
    <property type="term" value="P:endothelial cell migration"/>
    <property type="evidence" value="ECO:0007669"/>
    <property type="project" value="TreeGrafter"/>
</dbReference>
<dbReference type="PANTHER" id="PTHR13217">
    <property type="entry name" value="PLECKSTRIN HOMOLOGY DOMAIN-CONTAINING FAMILY G MEMBER 7"/>
    <property type="match status" value="1"/>
</dbReference>
<feature type="compositionally biased region" description="Basic residues" evidence="1">
    <location>
        <begin position="11"/>
        <end position="23"/>
    </location>
</feature>
<evidence type="ECO:0000313" key="4">
    <source>
        <dbReference type="EMBL" id="KAG8039751.1"/>
    </source>
</evidence>
<dbReference type="CDD" id="cd17068">
    <property type="entry name" value="RBD_PLEKHG5"/>
    <property type="match status" value="1"/>
</dbReference>
<reference evidence="4" key="2">
    <citation type="submission" date="2021-04" db="EMBL/GenBank/DDBJ databases">
        <title>Genome-wide patterns of bracovirus chromosomal integration into multiple host tissues during parasitism.</title>
        <authorList>
            <person name="Chebbi M.A.C."/>
        </authorList>
    </citation>
    <scope>NUCLEOTIDE SEQUENCE</scope>
    <source>
        <tissue evidence="4">Whole body</tissue>
    </source>
</reference>
<dbReference type="CDD" id="cd00160">
    <property type="entry name" value="RhoGEF"/>
    <property type="match status" value="1"/>
</dbReference>
<proteinExistence type="predicted"/>
<dbReference type="CDD" id="cd13244">
    <property type="entry name" value="PH_PLEKHG5_G6"/>
    <property type="match status" value="1"/>
</dbReference>
<name>A0A8J5V079_9HYME</name>
<accession>A0A8J5V079</accession>
<feature type="region of interest" description="Disordered" evidence="1">
    <location>
        <begin position="382"/>
        <end position="404"/>
    </location>
</feature>
<feature type="compositionally biased region" description="Polar residues" evidence="1">
    <location>
        <begin position="603"/>
        <end position="616"/>
    </location>
</feature>
<feature type="compositionally biased region" description="Basic and acidic residues" evidence="1">
    <location>
        <begin position="1368"/>
        <end position="1378"/>
    </location>
</feature>
<dbReference type="PANTHER" id="PTHR13217:SF11">
    <property type="entry name" value="PLECKSTRIN HOMOLOGY DOMAIN-CONTAINING FAMILY G MEMBER 5"/>
    <property type="match status" value="1"/>
</dbReference>
<dbReference type="PROSITE" id="PS50003">
    <property type="entry name" value="PH_DOMAIN"/>
    <property type="match status" value="1"/>
</dbReference>
<feature type="compositionally biased region" description="Low complexity" evidence="1">
    <location>
        <begin position="312"/>
        <end position="321"/>
    </location>
</feature>
<dbReference type="Proteomes" id="UP000729913">
    <property type="component" value="Unassembled WGS sequence"/>
</dbReference>
<evidence type="ECO:0000259" key="2">
    <source>
        <dbReference type="PROSITE" id="PS50003"/>
    </source>
</evidence>
<feature type="domain" description="DH" evidence="3">
    <location>
        <begin position="731"/>
        <end position="939"/>
    </location>
</feature>
<comment type="caution">
    <text evidence="4">The sequence shown here is derived from an EMBL/GenBank/DDBJ whole genome shotgun (WGS) entry which is preliminary data.</text>
</comment>
<feature type="compositionally biased region" description="Polar residues" evidence="1">
    <location>
        <begin position="1152"/>
        <end position="1169"/>
    </location>
</feature>
<evidence type="ECO:0000259" key="3">
    <source>
        <dbReference type="PROSITE" id="PS50010"/>
    </source>
</evidence>
<feature type="region of interest" description="Disordered" evidence="1">
    <location>
        <begin position="292"/>
        <end position="343"/>
    </location>
</feature>
<evidence type="ECO:0000256" key="1">
    <source>
        <dbReference type="SAM" id="MobiDB-lite"/>
    </source>
</evidence>
<reference evidence="4" key="1">
    <citation type="submission" date="2020-03" db="EMBL/GenBank/DDBJ databases">
        <authorList>
            <person name="Chebbi M.A."/>
            <person name="Drezen J.M."/>
        </authorList>
    </citation>
    <scope>NUCLEOTIDE SEQUENCE</scope>
    <source>
        <tissue evidence="4">Whole body</tissue>
    </source>
</reference>
<dbReference type="GO" id="GO:0005886">
    <property type="term" value="C:plasma membrane"/>
    <property type="evidence" value="ECO:0007669"/>
    <property type="project" value="TreeGrafter"/>
</dbReference>
<feature type="compositionally biased region" description="Basic and acidic residues" evidence="1">
    <location>
        <begin position="29"/>
        <end position="41"/>
    </location>
</feature>
<dbReference type="PROSITE" id="PS50010">
    <property type="entry name" value="DH_2"/>
    <property type="match status" value="1"/>
</dbReference>
<dbReference type="GO" id="GO:0007266">
    <property type="term" value="P:Rho protein signal transduction"/>
    <property type="evidence" value="ECO:0007669"/>
    <property type="project" value="TreeGrafter"/>
</dbReference>
<dbReference type="GO" id="GO:0030139">
    <property type="term" value="C:endocytic vesicle"/>
    <property type="evidence" value="ECO:0007669"/>
    <property type="project" value="TreeGrafter"/>
</dbReference>
<feature type="compositionally biased region" description="Polar residues" evidence="1">
    <location>
        <begin position="1179"/>
        <end position="1197"/>
    </location>
</feature>
<feature type="region of interest" description="Disordered" evidence="1">
    <location>
        <begin position="1349"/>
        <end position="1378"/>
    </location>
</feature>
<feature type="region of interest" description="Disordered" evidence="1">
    <location>
        <begin position="597"/>
        <end position="620"/>
    </location>
</feature>
<feature type="compositionally biased region" description="Polar residues" evidence="1">
    <location>
        <begin position="42"/>
        <end position="52"/>
    </location>
</feature>
<feature type="region of interest" description="Disordered" evidence="1">
    <location>
        <begin position="1142"/>
        <end position="1216"/>
    </location>
</feature>
<dbReference type="OrthoDB" id="5585231at2759"/>
<keyword evidence="5" id="KW-1185">Reference proteome</keyword>
<feature type="compositionally biased region" description="Basic and acidic residues" evidence="1">
    <location>
        <begin position="1"/>
        <end position="10"/>
    </location>
</feature>